<evidence type="ECO:0000313" key="3">
    <source>
        <dbReference type="Proteomes" id="UP000314294"/>
    </source>
</evidence>
<keyword evidence="2" id="KW-0328">Glycosyltransferase</keyword>
<feature type="domain" description="Galactosyltransferase N-terminal" evidence="1">
    <location>
        <begin position="11"/>
        <end position="96"/>
    </location>
</feature>
<accession>A0A4Z2EJQ4</accession>
<dbReference type="PANTHER" id="PTHR19300">
    <property type="entry name" value="BETA-1,4-GALACTOSYLTRANSFERASE"/>
    <property type="match status" value="1"/>
</dbReference>
<dbReference type="GO" id="GO:0005975">
    <property type="term" value="P:carbohydrate metabolic process"/>
    <property type="evidence" value="ECO:0007669"/>
    <property type="project" value="InterPro"/>
</dbReference>
<dbReference type="InterPro" id="IPR003859">
    <property type="entry name" value="Galactosyl_T"/>
</dbReference>
<name>A0A4Z2EJQ4_9TELE</name>
<organism evidence="2 3">
    <name type="scientific">Liparis tanakae</name>
    <name type="common">Tanaka's snailfish</name>
    <dbReference type="NCBI Taxonomy" id="230148"/>
    <lineage>
        <taxon>Eukaryota</taxon>
        <taxon>Metazoa</taxon>
        <taxon>Chordata</taxon>
        <taxon>Craniata</taxon>
        <taxon>Vertebrata</taxon>
        <taxon>Euteleostomi</taxon>
        <taxon>Actinopterygii</taxon>
        <taxon>Neopterygii</taxon>
        <taxon>Teleostei</taxon>
        <taxon>Neoteleostei</taxon>
        <taxon>Acanthomorphata</taxon>
        <taxon>Eupercaria</taxon>
        <taxon>Perciformes</taxon>
        <taxon>Cottioidei</taxon>
        <taxon>Cottales</taxon>
        <taxon>Liparidae</taxon>
        <taxon>Liparis</taxon>
    </lineage>
</organism>
<dbReference type="EMBL" id="SRLO01006405">
    <property type="protein sequence ID" value="TNN28810.1"/>
    <property type="molecule type" value="Genomic_DNA"/>
</dbReference>
<dbReference type="Proteomes" id="UP000314294">
    <property type="component" value="Unassembled WGS sequence"/>
</dbReference>
<dbReference type="InterPro" id="IPR029044">
    <property type="entry name" value="Nucleotide-diphossugar_trans"/>
</dbReference>
<keyword evidence="3" id="KW-1185">Reference proteome</keyword>
<keyword evidence="2" id="KW-0808">Transferase</keyword>
<dbReference type="GO" id="GO:0008378">
    <property type="term" value="F:galactosyltransferase activity"/>
    <property type="evidence" value="ECO:0007669"/>
    <property type="project" value="TreeGrafter"/>
</dbReference>
<protein>
    <submittedName>
        <fullName evidence="2">Beta-1,4-galactosyltransferase 2</fullName>
    </submittedName>
</protein>
<comment type="caution">
    <text evidence="2">The sequence shown here is derived from an EMBL/GenBank/DDBJ whole genome shotgun (WGS) entry which is preliminary data.</text>
</comment>
<dbReference type="Pfam" id="PF13733">
    <property type="entry name" value="Glyco_transf_7N"/>
    <property type="match status" value="1"/>
</dbReference>
<dbReference type="InterPro" id="IPR027995">
    <property type="entry name" value="Galactosyl_T_N"/>
</dbReference>
<gene>
    <name evidence="2" type="primary">B4GALT2_0</name>
    <name evidence="2" type="ORF">EYF80_061042</name>
</gene>
<evidence type="ECO:0000313" key="2">
    <source>
        <dbReference type="EMBL" id="TNN28810.1"/>
    </source>
</evidence>
<proteinExistence type="predicted"/>
<evidence type="ECO:0000259" key="1">
    <source>
        <dbReference type="Pfam" id="PF13733"/>
    </source>
</evidence>
<dbReference type="Gene3D" id="3.90.550.10">
    <property type="entry name" value="Spore Coat Polysaccharide Biosynthesis Protein SpsA, Chain A"/>
    <property type="match status" value="1"/>
</dbReference>
<dbReference type="GO" id="GO:0005794">
    <property type="term" value="C:Golgi apparatus"/>
    <property type="evidence" value="ECO:0007669"/>
    <property type="project" value="TreeGrafter"/>
</dbReference>
<reference evidence="2 3" key="1">
    <citation type="submission" date="2019-03" db="EMBL/GenBank/DDBJ databases">
        <title>First draft genome of Liparis tanakae, snailfish: a comprehensive survey of snailfish specific genes.</title>
        <authorList>
            <person name="Kim W."/>
            <person name="Song I."/>
            <person name="Jeong J.-H."/>
            <person name="Kim D."/>
            <person name="Kim S."/>
            <person name="Ryu S."/>
            <person name="Song J.Y."/>
            <person name="Lee S.K."/>
        </authorList>
    </citation>
    <scope>NUCLEOTIDE SEQUENCE [LARGE SCALE GENOMIC DNA]</scope>
    <source>
        <tissue evidence="2">Muscle</tissue>
    </source>
</reference>
<dbReference type="AlphaFoldDB" id="A0A4Z2EJQ4"/>
<dbReference type="SUPFAM" id="SSF53448">
    <property type="entry name" value="Nucleotide-diphospho-sugar transferases"/>
    <property type="match status" value="1"/>
</dbReference>
<sequence>MEGEGQKWSAKKPPLVGRLLIEFSSQMTMERVQRENPNVTDGGRYTPPDCRPRWKVAIIIPFRHRENHLKYWLHYLHPILRRQRIDYGIYIINQVRPEALQIYIYCHGWIKGGPKCTTQET</sequence>
<dbReference type="OrthoDB" id="10016069at2759"/>
<dbReference type="PANTHER" id="PTHR19300:SF32">
    <property type="entry name" value="BETA-1,4-GALACTOSYLTRANSFERASE 2"/>
    <property type="match status" value="1"/>
</dbReference>